<sequence>MLCGWGGGGVWLAPWRLLSGHGPASMAQAPGLQPLPVASAGLDCHSSCYDILDPSVTADSLPGLCPLTGLPSSALTAEELKYVASTNWGHDHPFAIPVGETGQEASTCEKQGRGVEEKAPGKEQSGGSPMRNKKKEWKEVSAGESEWLELMNAELKTQMEELKQEWKQLILMLNRHHPTCIIRTNSIKTPTQKATHCWSSWSAEKK</sequence>
<evidence type="ECO:0000313" key="4">
    <source>
        <dbReference type="EMBL" id="KAK1336370.1"/>
    </source>
</evidence>
<feature type="region of interest" description="Disordered" evidence="2">
    <location>
        <begin position="103"/>
        <end position="138"/>
    </location>
</feature>
<evidence type="ECO:0000256" key="1">
    <source>
        <dbReference type="SAM" id="Coils"/>
    </source>
</evidence>
<feature type="coiled-coil region" evidence="1">
    <location>
        <begin position="145"/>
        <end position="172"/>
    </location>
</feature>
<dbReference type="InterPro" id="IPR000837">
    <property type="entry name" value="AP-1"/>
</dbReference>
<evidence type="ECO:0008006" key="6">
    <source>
        <dbReference type="Google" id="ProtNLM"/>
    </source>
</evidence>
<dbReference type="GO" id="GO:0000978">
    <property type="term" value="F:RNA polymerase II cis-regulatory region sequence-specific DNA binding"/>
    <property type="evidence" value="ECO:0007669"/>
    <property type="project" value="TreeGrafter"/>
</dbReference>
<feature type="signal peptide" evidence="3">
    <location>
        <begin position="1"/>
        <end position="20"/>
    </location>
</feature>
<keyword evidence="3" id="KW-0732">Signal</keyword>
<dbReference type="PANTHER" id="PTHR23351:SF10">
    <property type="entry name" value="JUN DIMERIZATION PROTEIN 2"/>
    <property type="match status" value="1"/>
</dbReference>
<evidence type="ECO:0000256" key="2">
    <source>
        <dbReference type="SAM" id="MobiDB-lite"/>
    </source>
</evidence>
<dbReference type="GO" id="GO:0000981">
    <property type="term" value="F:DNA-binding transcription factor activity, RNA polymerase II-specific"/>
    <property type="evidence" value="ECO:0007669"/>
    <property type="project" value="TreeGrafter"/>
</dbReference>
<gene>
    <name evidence="4" type="ORF">QTO34_004176</name>
</gene>
<feature type="compositionally biased region" description="Basic and acidic residues" evidence="2">
    <location>
        <begin position="110"/>
        <end position="121"/>
    </location>
</feature>
<comment type="caution">
    <text evidence="4">The sequence shown here is derived from an EMBL/GenBank/DDBJ whole genome shotgun (WGS) entry which is preliminary data.</text>
</comment>
<name>A0AA40HS45_CNENI</name>
<protein>
    <recommendedName>
        <fullName evidence="6">Jun dimerization protein 2</fullName>
    </recommendedName>
</protein>
<feature type="chain" id="PRO_5041381656" description="Jun dimerization protein 2" evidence="3">
    <location>
        <begin position="21"/>
        <end position="206"/>
    </location>
</feature>
<dbReference type="EMBL" id="JAULJE010000013">
    <property type="protein sequence ID" value="KAK1336370.1"/>
    <property type="molecule type" value="Genomic_DNA"/>
</dbReference>
<evidence type="ECO:0000256" key="3">
    <source>
        <dbReference type="SAM" id="SignalP"/>
    </source>
</evidence>
<dbReference type="GO" id="GO:0005634">
    <property type="term" value="C:nucleus"/>
    <property type="evidence" value="ECO:0007669"/>
    <property type="project" value="TreeGrafter"/>
</dbReference>
<evidence type="ECO:0000313" key="5">
    <source>
        <dbReference type="Proteomes" id="UP001177744"/>
    </source>
</evidence>
<dbReference type="Gene3D" id="1.20.5.170">
    <property type="match status" value="1"/>
</dbReference>
<dbReference type="Proteomes" id="UP001177744">
    <property type="component" value="Unassembled WGS sequence"/>
</dbReference>
<organism evidence="4 5">
    <name type="scientific">Cnephaeus nilssonii</name>
    <name type="common">Northern bat</name>
    <name type="synonym">Eptesicus nilssonii</name>
    <dbReference type="NCBI Taxonomy" id="3371016"/>
    <lineage>
        <taxon>Eukaryota</taxon>
        <taxon>Metazoa</taxon>
        <taxon>Chordata</taxon>
        <taxon>Craniata</taxon>
        <taxon>Vertebrata</taxon>
        <taxon>Euteleostomi</taxon>
        <taxon>Mammalia</taxon>
        <taxon>Eutheria</taxon>
        <taxon>Laurasiatheria</taxon>
        <taxon>Chiroptera</taxon>
        <taxon>Yangochiroptera</taxon>
        <taxon>Vespertilionidae</taxon>
        <taxon>Cnephaeus</taxon>
    </lineage>
</organism>
<proteinExistence type="predicted"/>
<keyword evidence="5" id="KW-1185">Reference proteome</keyword>
<keyword evidence="1" id="KW-0175">Coiled coil</keyword>
<accession>A0AA40HS45</accession>
<dbReference type="PANTHER" id="PTHR23351">
    <property type="entry name" value="FOS TRANSCRIPTION FACTOR-RELATED"/>
    <property type="match status" value="1"/>
</dbReference>
<dbReference type="AlphaFoldDB" id="A0AA40HS45"/>
<reference evidence="4" key="1">
    <citation type="submission" date="2023-06" db="EMBL/GenBank/DDBJ databases">
        <title>Reference genome for the Northern bat (Eptesicus nilssonii), a most northern bat species.</title>
        <authorList>
            <person name="Laine V.N."/>
            <person name="Pulliainen A.T."/>
            <person name="Lilley T.M."/>
        </authorList>
    </citation>
    <scope>NUCLEOTIDE SEQUENCE</scope>
    <source>
        <strain evidence="4">BLF_Eptnil</strain>
        <tissue evidence="4">Kidney</tissue>
    </source>
</reference>